<feature type="transmembrane region" description="Helical" evidence="7">
    <location>
        <begin position="313"/>
        <end position="339"/>
    </location>
</feature>
<feature type="transmembrane region" description="Helical" evidence="7">
    <location>
        <begin position="275"/>
        <end position="301"/>
    </location>
</feature>
<dbReference type="AlphaFoldDB" id="A0A7H0GX09"/>
<comment type="similarity">
    <text evidence="6">Belongs to the ABC-4 integral membrane protein family.</text>
</comment>
<evidence type="ECO:0000313" key="10">
    <source>
        <dbReference type="EMBL" id="QNP52825.1"/>
    </source>
</evidence>
<dbReference type="PANTHER" id="PTHR30572">
    <property type="entry name" value="MEMBRANE COMPONENT OF TRANSPORTER-RELATED"/>
    <property type="match status" value="1"/>
</dbReference>
<name>A0A7H0GX09_9BACT</name>
<dbReference type="GO" id="GO:0005886">
    <property type="term" value="C:plasma membrane"/>
    <property type="evidence" value="ECO:0007669"/>
    <property type="project" value="UniProtKB-SubCell"/>
</dbReference>
<evidence type="ECO:0000256" key="5">
    <source>
        <dbReference type="ARBA" id="ARBA00023136"/>
    </source>
</evidence>
<dbReference type="InterPro" id="IPR025857">
    <property type="entry name" value="MacB_PCD"/>
</dbReference>
<keyword evidence="11" id="KW-1185">Reference proteome</keyword>
<evidence type="ECO:0000259" key="8">
    <source>
        <dbReference type="Pfam" id="PF02687"/>
    </source>
</evidence>
<evidence type="ECO:0000256" key="4">
    <source>
        <dbReference type="ARBA" id="ARBA00022989"/>
    </source>
</evidence>
<feature type="domain" description="MacB-like periplasmic core" evidence="9">
    <location>
        <begin position="29"/>
        <end position="197"/>
    </location>
</feature>
<dbReference type="KEGG" id="hqi:H9L05_03610"/>
<accession>A0A7H0GX09</accession>
<dbReference type="PANTHER" id="PTHR30572:SF4">
    <property type="entry name" value="ABC TRANSPORTER PERMEASE YTRF"/>
    <property type="match status" value="1"/>
</dbReference>
<protein>
    <submittedName>
        <fullName evidence="10">ABC transporter permease</fullName>
    </submittedName>
</protein>
<gene>
    <name evidence="10" type="ORF">H9L05_03610</name>
</gene>
<comment type="subcellular location">
    <subcellularLocation>
        <location evidence="1">Cell membrane</location>
        <topology evidence="1">Multi-pass membrane protein</topology>
    </subcellularLocation>
</comment>
<feature type="transmembrane region" description="Helical" evidence="7">
    <location>
        <begin position="20"/>
        <end position="42"/>
    </location>
</feature>
<keyword evidence="3 7" id="KW-0812">Transmembrane</keyword>
<dbReference type="Proteomes" id="UP000516093">
    <property type="component" value="Chromosome"/>
</dbReference>
<dbReference type="InterPro" id="IPR050250">
    <property type="entry name" value="Macrolide_Exporter_MacB"/>
</dbReference>
<reference evidence="10 11" key="1">
    <citation type="submission" date="2020-08" db="EMBL/GenBank/DDBJ databases">
        <title>Genome sequence of Hymenobacter qilianensis JCM 19763T.</title>
        <authorList>
            <person name="Hyun D.-W."/>
            <person name="Bae J.-W."/>
        </authorList>
    </citation>
    <scope>NUCLEOTIDE SEQUENCE [LARGE SCALE GENOMIC DNA]</scope>
    <source>
        <strain evidence="10 11">JCM 19763</strain>
    </source>
</reference>
<sequence>MIRHLFTLIWNRKRSNLLLIVEIVLSFFVLFVVSSLLVYNVYNYRQPMGFDYQNVWEINLNPGADTTAYNQKLQLTMQRLKATKGVIGVTKTSSNTPFSFSTMNGAYSYKGKQMPYNDNFDADDDFRDVMKLKVVEGRWFDHRDAASTRTPIVINTALKNAAFPNEKAVGQIFTDEKGEKEWQVVGVIAGYRAASDFTEDAPLSFRRRALDYDMTKKASSYELPVLLLRVQPGSGAMLEKQLIKEISNVTKGWSVTVNSLEQNRVAKLKFVLTPLIVLGLVCGFLILNVALGLFGVLWYNINQRKAEIGLRRALGATGAGIGGQFLGEMLVVTTLGVVLGLGLAMQFPLLGVFGVASGVYLQAMLLATLIIFALTAICAWQPSRIAAGIQPAVSLREE</sequence>
<dbReference type="RefSeq" id="WP_187733063.1">
    <property type="nucleotide sequence ID" value="NZ_BMFN01000002.1"/>
</dbReference>
<dbReference type="EMBL" id="CP060784">
    <property type="protein sequence ID" value="QNP52825.1"/>
    <property type="molecule type" value="Genomic_DNA"/>
</dbReference>
<evidence type="ECO:0000256" key="3">
    <source>
        <dbReference type="ARBA" id="ARBA00022692"/>
    </source>
</evidence>
<evidence type="ECO:0000313" key="11">
    <source>
        <dbReference type="Proteomes" id="UP000516093"/>
    </source>
</evidence>
<feature type="domain" description="ABC3 transporter permease C-terminal" evidence="8">
    <location>
        <begin position="282"/>
        <end position="391"/>
    </location>
</feature>
<keyword evidence="5 7" id="KW-0472">Membrane</keyword>
<feature type="transmembrane region" description="Helical" evidence="7">
    <location>
        <begin position="359"/>
        <end position="380"/>
    </location>
</feature>
<dbReference type="InterPro" id="IPR003838">
    <property type="entry name" value="ABC3_permease_C"/>
</dbReference>
<evidence type="ECO:0000256" key="2">
    <source>
        <dbReference type="ARBA" id="ARBA00022475"/>
    </source>
</evidence>
<evidence type="ECO:0000256" key="1">
    <source>
        <dbReference type="ARBA" id="ARBA00004651"/>
    </source>
</evidence>
<organism evidence="10 11">
    <name type="scientific">Hymenobacter qilianensis</name>
    <dbReference type="NCBI Taxonomy" id="1385715"/>
    <lineage>
        <taxon>Bacteria</taxon>
        <taxon>Pseudomonadati</taxon>
        <taxon>Bacteroidota</taxon>
        <taxon>Cytophagia</taxon>
        <taxon>Cytophagales</taxon>
        <taxon>Hymenobacteraceae</taxon>
        <taxon>Hymenobacter</taxon>
    </lineage>
</organism>
<dbReference type="Pfam" id="PF12704">
    <property type="entry name" value="MacB_PCD"/>
    <property type="match status" value="1"/>
</dbReference>
<keyword evidence="4 7" id="KW-1133">Transmembrane helix</keyword>
<dbReference type="GO" id="GO:0022857">
    <property type="term" value="F:transmembrane transporter activity"/>
    <property type="evidence" value="ECO:0007669"/>
    <property type="project" value="TreeGrafter"/>
</dbReference>
<evidence type="ECO:0000256" key="6">
    <source>
        <dbReference type="ARBA" id="ARBA00038076"/>
    </source>
</evidence>
<dbReference type="Pfam" id="PF02687">
    <property type="entry name" value="FtsX"/>
    <property type="match status" value="1"/>
</dbReference>
<keyword evidence="2" id="KW-1003">Cell membrane</keyword>
<evidence type="ECO:0000259" key="9">
    <source>
        <dbReference type="Pfam" id="PF12704"/>
    </source>
</evidence>
<proteinExistence type="inferred from homology"/>
<evidence type="ECO:0000256" key="7">
    <source>
        <dbReference type="SAM" id="Phobius"/>
    </source>
</evidence>